<dbReference type="EMBL" id="LFVU01000006">
    <property type="protein sequence ID" value="KMT22592.1"/>
    <property type="molecule type" value="Genomic_DNA"/>
</dbReference>
<keyword evidence="6 9" id="KW-0808">Transferase</keyword>
<proteinExistence type="inferred from homology"/>
<evidence type="ECO:0000256" key="5">
    <source>
        <dbReference type="ARBA" id="ARBA00022605"/>
    </source>
</evidence>
<dbReference type="Gene3D" id="3.90.1150.10">
    <property type="entry name" value="Aspartate Aminotransferase, domain 1"/>
    <property type="match status" value="1"/>
</dbReference>
<dbReference type="EC" id="2.6.1.9" evidence="9"/>
<comment type="catalytic activity">
    <reaction evidence="9">
        <text>L-histidinol phosphate + 2-oxoglutarate = 3-(imidazol-4-yl)-2-oxopropyl phosphate + L-glutamate</text>
        <dbReference type="Rhea" id="RHEA:23744"/>
        <dbReference type="ChEBI" id="CHEBI:16810"/>
        <dbReference type="ChEBI" id="CHEBI:29985"/>
        <dbReference type="ChEBI" id="CHEBI:57766"/>
        <dbReference type="ChEBI" id="CHEBI:57980"/>
        <dbReference type="EC" id="2.6.1.9"/>
    </reaction>
</comment>
<dbReference type="InterPro" id="IPR001917">
    <property type="entry name" value="Aminotrans_II_pyridoxalP_BS"/>
</dbReference>
<comment type="caution">
    <text evidence="11">The sequence shown here is derived from an EMBL/GenBank/DDBJ whole genome shotgun (WGS) entry which is preliminary data.</text>
</comment>
<feature type="modified residue" description="N6-(pyridoxal phosphate)lysine" evidence="9">
    <location>
        <position position="214"/>
    </location>
</feature>
<keyword evidence="8 9" id="KW-0368">Histidine biosynthesis</keyword>
<evidence type="ECO:0000256" key="4">
    <source>
        <dbReference type="ARBA" id="ARBA00022576"/>
    </source>
</evidence>
<evidence type="ECO:0000256" key="7">
    <source>
        <dbReference type="ARBA" id="ARBA00022898"/>
    </source>
</evidence>
<dbReference type="GO" id="GO:0000105">
    <property type="term" value="P:L-histidine biosynthetic process"/>
    <property type="evidence" value="ECO:0007669"/>
    <property type="project" value="UniProtKB-UniRule"/>
</dbReference>
<dbReference type="InterPro" id="IPR004839">
    <property type="entry name" value="Aminotransferase_I/II_large"/>
</dbReference>
<comment type="pathway">
    <text evidence="9">Amino-acid biosynthesis; L-histidine biosynthesis; L-histidine from 5-phospho-alpha-D-ribose 1-diphosphate: step 7/9.</text>
</comment>
<evidence type="ECO:0000256" key="3">
    <source>
        <dbReference type="ARBA" id="ARBA00011738"/>
    </source>
</evidence>
<protein>
    <recommendedName>
        <fullName evidence="9">Histidinol-phosphate aminotransferase</fullName>
        <ecNumber evidence="9">2.6.1.9</ecNumber>
    </recommendedName>
    <alternativeName>
        <fullName evidence="9">Imidazole acetol-phosphate transaminase</fullName>
    </alternativeName>
</protein>
<dbReference type="PANTHER" id="PTHR42885:SF2">
    <property type="entry name" value="HISTIDINOL-PHOSPHATE AMINOTRANSFERASE"/>
    <property type="match status" value="1"/>
</dbReference>
<evidence type="ECO:0000256" key="8">
    <source>
        <dbReference type="ARBA" id="ARBA00023102"/>
    </source>
</evidence>
<organism evidence="11 12">
    <name type="scientific">Clostridium cylindrosporum DSM 605</name>
    <dbReference type="NCBI Taxonomy" id="1121307"/>
    <lineage>
        <taxon>Bacteria</taxon>
        <taxon>Bacillati</taxon>
        <taxon>Bacillota</taxon>
        <taxon>Clostridia</taxon>
        <taxon>Eubacteriales</taxon>
        <taxon>Clostridiaceae</taxon>
        <taxon>Clostridium</taxon>
    </lineage>
</organism>
<dbReference type="InterPro" id="IPR015424">
    <property type="entry name" value="PyrdxlP-dep_Trfase"/>
</dbReference>
<evidence type="ECO:0000256" key="1">
    <source>
        <dbReference type="ARBA" id="ARBA00001933"/>
    </source>
</evidence>
<name>A0A0J8D9S7_CLOCY</name>
<comment type="cofactor">
    <cofactor evidence="1 9">
        <name>pyridoxal 5'-phosphate</name>
        <dbReference type="ChEBI" id="CHEBI:597326"/>
    </cofactor>
</comment>
<dbReference type="InterPro" id="IPR005861">
    <property type="entry name" value="HisP_aminotrans"/>
</dbReference>
<evidence type="ECO:0000259" key="10">
    <source>
        <dbReference type="Pfam" id="PF00155"/>
    </source>
</evidence>
<gene>
    <name evidence="9 11" type="primary">hisC</name>
    <name evidence="11" type="ORF">CLCY_9c00230</name>
</gene>
<feature type="domain" description="Aminotransferase class I/classII large" evidence="10">
    <location>
        <begin position="24"/>
        <end position="344"/>
    </location>
</feature>
<evidence type="ECO:0000256" key="9">
    <source>
        <dbReference type="HAMAP-Rule" id="MF_01023"/>
    </source>
</evidence>
<dbReference type="CDD" id="cd00609">
    <property type="entry name" value="AAT_like"/>
    <property type="match status" value="1"/>
</dbReference>
<comment type="similarity">
    <text evidence="2 9">Belongs to the class-II pyridoxal-phosphate-dependent aminotransferase family. Histidinol-phosphate aminotransferase subfamily.</text>
</comment>
<comment type="subunit">
    <text evidence="3 9">Homodimer.</text>
</comment>
<accession>A0A0J8D9S7</accession>
<evidence type="ECO:0000256" key="6">
    <source>
        <dbReference type="ARBA" id="ARBA00022679"/>
    </source>
</evidence>
<dbReference type="SUPFAM" id="SSF53383">
    <property type="entry name" value="PLP-dependent transferases"/>
    <property type="match status" value="1"/>
</dbReference>
<dbReference type="Proteomes" id="UP000036756">
    <property type="component" value="Unassembled WGS sequence"/>
</dbReference>
<evidence type="ECO:0000256" key="2">
    <source>
        <dbReference type="ARBA" id="ARBA00007970"/>
    </source>
</evidence>
<sequence>MENYIKEKIKTLKPYVVQENDCTIKLDANENSENLFRSCFNDFVKKVSEGTINRYPDPSSTLLREKVANYVGEGVDRDNIICGNGSDELISCIISTFVGESDTVVTHSPTFSMYKISNQILGGKFIEVPSNEKFEVNIDEIINVSNENNAKLIILCNPNNPTGTIIKREDIEKVINSTNAVVIVDEAYYEFLGESLVDIAKENKRVIVLRTLSKGFALAGARCGYLVASLDTVNSILKVKPPYNLNTLTQYAGECILDNYEKVSKSIERIKSQRDAMLPKLREVKGLTVYDTGANFILVKTDKCSEVIKKFEEEKILVRGFSEGALENCIRFSIGFENENNKVIEIISEVLENENCKA</sequence>
<dbReference type="RefSeq" id="WP_048569801.1">
    <property type="nucleotide sequence ID" value="NZ_LFVU01000006.1"/>
</dbReference>
<keyword evidence="12" id="KW-1185">Reference proteome</keyword>
<dbReference type="OrthoDB" id="9813612at2"/>
<dbReference type="GO" id="GO:0004400">
    <property type="term" value="F:histidinol-phosphate transaminase activity"/>
    <property type="evidence" value="ECO:0007669"/>
    <property type="project" value="UniProtKB-UniRule"/>
</dbReference>
<dbReference type="InterPro" id="IPR015421">
    <property type="entry name" value="PyrdxlP-dep_Trfase_major"/>
</dbReference>
<reference evidence="11 12" key="1">
    <citation type="submission" date="2015-06" db="EMBL/GenBank/DDBJ databases">
        <title>Draft genome sequence of the purine-degrading Clostridium cylindrosporum HC-1 (DSM 605).</title>
        <authorList>
            <person name="Poehlein A."/>
            <person name="Schiel-Bengelsdorf B."/>
            <person name="Bengelsdorf F."/>
            <person name="Daniel R."/>
            <person name="Duerre P."/>
        </authorList>
    </citation>
    <scope>NUCLEOTIDE SEQUENCE [LARGE SCALE GENOMIC DNA]</scope>
    <source>
        <strain evidence="11 12">DSM 605</strain>
    </source>
</reference>
<keyword evidence="4 9" id="KW-0032">Aminotransferase</keyword>
<dbReference type="PROSITE" id="PS00599">
    <property type="entry name" value="AA_TRANSFER_CLASS_2"/>
    <property type="match status" value="1"/>
</dbReference>
<evidence type="ECO:0000313" key="11">
    <source>
        <dbReference type="EMBL" id="KMT22592.1"/>
    </source>
</evidence>
<dbReference type="AlphaFoldDB" id="A0A0J8D9S7"/>
<dbReference type="STRING" id="1121307.CLCY_9c00230"/>
<dbReference type="UniPathway" id="UPA00031">
    <property type="reaction ID" value="UER00012"/>
</dbReference>
<dbReference type="HAMAP" id="MF_01023">
    <property type="entry name" value="HisC_aminotrans_2"/>
    <property type="match status" value="1"/>
</dbReference>
<dbReference type="Gene3D" id="3.40.640.10">
    <property type="entry name" value="Type I PLP-dependent aspartate aminotransferase-like (Major domain)"/>
    <property type="match status" value="1"/>
</dbReference>
<dbReference type="GO" id="GO:0030170">
    <property type="term" value="F:pyridoxal phosphate binding"/>
    <property type="evidence" value="ECO:0007669"/>
    <property type="project" value="InterPro"/>
</dbReference>
<keyword evidence="5 9" id="KW-0028">Amino-acid biosynthesis</keyword>
<dbReference type="Pfam" id="PF00155">
    <property type="entry name" value="Aminotran_1_2"/>
    <property type="match status" value="1"/>
</dbReference>
<keyword evidence="7 9" id="KW-0663">Pyridoxal phosphate</keyword>
<dbReference type="NCBIfam" id="TIGR01141">
    <property type="entry name" value="hisC"/>
    <property type="match status" value="1"/>
</dbReference>
<dbReference type="PATRIC" id="fig|1121307.3.peg.2606"/>
<evidence type="ECO:0000313" key="12">
    <source>
        <dbReference type="Proteomes" id="UP000036756"/>
    </source>
</evidence>
<dbReference type="PANTHER" id="PTHR42885">
    <property type="entry name" value="HISTIDINOL-PHOSPHATE AMINOTRANSFERASE-RELATED"/>
    <property type="match status" value="1"/>
</dbReference>
<dbReference type="InterPro" id="IPR015422">
    <property type="entry name" value="PyrdxlP-dep_Trfase_small"/>
</dbReference>